<feature type="compositionally biased region" description="Polar residues" evidence="1">
    <location>
        <begin position="33"/>
        <end position="43"/>
    </location>
</feature>
<dbReference type="InParanoid" id="A0A286UBE8"/>
<gene>
    <name evidence="3" type="ORF">PNOK_0696700</name>
</gene>
<organism evidence="3 4">
    <name type="scientific">Pyrrhoderma noxium</name>
    <dbReference type="NCBI Taxonomy" id="2282107"/>
    <lineage>
        <taxon>Eukaryota</taxon>
        <taxon>Fungi</taxon>
        <taxon>Dikarya</taxon>
        <taxon>Basidiomycota</taxon>
        <taxon>Agaricomycotina</taxon>
        <taxon>Agaricomycetes</taxon>
        <taxon>Hymenochaetales</taxon>
        <taxon>Hymenochaetaceae</taxon>
        <taxon>Pyrrhoderma</taxon>
    </lineage>
</organism>
<evidence type="ECO:0000313" key="4">
    <source>
        <dbReference type="Proteomes" id="UP000217199"/>
    </source>
</evidence>
<feature type="compositionally biased region" description="Basic residues" evidence="1">
    <location>
        <begin position="1629"/>
        <end position="1644"/>
    </location>
</feature>
<feature type="compositionally biased region" description="Polar residues" evidence="1">
    <location>
        <begin position="1287"/>
        <end position="1298"/>
    </location>
</feature>
<feature type="compositionally biased region" description="Polar residues" evidence="1">
    <location>
        <begin position="1602"/>
        <end position="1613"/>
    </location>
</feature>
<dbReference type="InterPro" id="IPR040976">
    <property type="entry name" value="Pkinase_fungal"/>
</dbReference>
<dbReference type="PANTHER" id="PTHR38248:SF2">
    <property type="entry name" value="FUNK1 11"/>
    <property type="match status" value="1"/>
</dbReference>
<feature type="region of interest" description="Disordered" evidence="1">
    <location>
        <begin position="1285"/>
        <end position="1374"/>
    </location>
</feature>
<feature type="region of interest" description="Disordered" evidence="1">
    <location>
        <begin position="1"/>
        <end position="43"/>
    </location>
</feature>
<name>A0A286UBE8_9AGAM</name>
<dbReference type="InterPro" id="IPR011009">
    <property type="entry name" value="Kinase-like_dom_sf"/>
</dbReference>
<dbReference type="STRING" id="2282107.A0A286UBE8"/>
<feature type="compositionally biased region" description="Polar residues" evidence="1">
    <location>
        <begin position="1331"/>
        <end position="1362"/>
    </location>
</feature>
<feature type="domain" description="Fungal-type protein kinase" evidence="2">
    <location>
        <begin position="312"/>
        <end position="651"/>
    </location>
</feature>
<keyword evidence="4" id="KW-1185">Reference proteome</keyword>
<feature type="compositionally biased region" description="Basic and acidic residues" evidence="1">
    <location>
        <begin position="90"/>
        <end position="103"/>
    </location>
</feature>
<comment type="caution">
    <text evidence="3">The sequence shown here is derived from an EMBL/GenBank/DDBJ whole genome shotgun (WGS) entry which is preliminary data.</text>
</comment>
<evidence type="ECO:0000256" key="1">
    <source>
        <dbReference type="SAM" id="MobiDB-lite"/>
    </source>
</evidence>
<feature type="domain" description="Fungal-type protein kinase" evidence="2">
    <location>
        <begin position="948"/>
        <end position="1154"/>
    </location>
</feature>
<feature type="region of interest" description="Disordered" evidence="1">
    <location>
        <begin position="1595"/>
        <end position="1644"/>
    </location>
</feature>
<evidence type="ECO:0000313" key="3">
    <source>
        <dbReference type="EMBL" id="PAV16903.1"/>
    </source>
</evidence>
<protein>
    <recommendedName>
        <fullName evidence="2">Fungal-type protein kinase domain-containing protein</fullName>
    </recommendedName>
</protein>
<accession>A0A286UBE8</accession>
<dbReference type="Gene3D" id="1.10.510.10">
    <property type="entry name" value="Transferase(Phosphotransferase) domain 1"/>
    <property type="match status" value="2"/>
</dbReference>
<dbReference type="Pfam" id="PF17667">
    <property type="entry name" value="Pkinase_fungal"/>
    <property type="match status" value="3"/>
</dbReference>
<sequence length="1644" mass="188899">MTTENLEARNSSRTNSECKSTAANKQGVGFKLTSDNAPETNSHLHYRVRSQREINNEDDNETSTSEALLPLVPYFQESVPKTPRRMNKLSKKDTPRAERVQENPDYKSSYVNDQRDELMKSIEEAAFEWDVEDFLTYALPPPLQSKFEIKEICNKCKEEGLLVDLFNQKNSEDCNQVVDTLPSVTMRESDVYNKPLEDIFRRITKIAEDFSEIRHKSYLHADGNKTYWSEKIIDIKPDALIFLKNPNDGSPKKLEGKHWYNVVCSLEFKKSNKLADRSENERQIVHGVQKCIFADPCRRFTLGITIEGALMREPETFIRVVLSLIFSEKVDLGWDLGIQAIWEKGKRKYIINIEKERYVTDTENIIMDVKAEGLYSTGTRIFRVYNQNDKNKEHPLILKDYWPATVYDTEVETRSKILDSILDREEHKLVEKALLTPIHSEKVKIGDKEDNTETVILRGKSPDRIYQFKLSKDKSGDKPDAEKRLSVGSSASISALPRDIPKDPTKNQRTSIFPRIHCRIVYKEFATPYQDLNNIKDMLLVLEHSIDALRVIHEAGWVHRDLSPANLYLYTDPDTGVKRGIIGDLEYTKKAGAGASSDIRTGSPFFMALEIMTQDYKFMTPKKKAQILRSCGMYANYLHDLESILWIAIWTLLKYQKDTTNVSSDSMKNISERFDLNEELFSYGVDVRKNRETCLYDSEFLSSETEWIPDYFQPLRDLVVSFKNYLFSAYCDVEEGYQAKGVIKPLSEGSVHLSILDAFKGCTIDGFGVTPINYDELADILRVLLLPPKRATSDEDIDTKITKKVKIEQNSGKATGIETNCVLEHCIKNGILTKEPQSESYTWKFVPKDVVNFSNRVYVKPFIEIFNAVIKAVQETSSSKFTRVPFIPKDGGESELSDKDDYPEGELCPYVYVENRNAKFKGPIRNRHWYTSGFGFHFRGLEKDEIRNMERLHLRLLHTMYRDPCRRFTLGATVDGTCIRLWIYNRSMLIASESFDFNTEPGVLIELIVSIAFAEESNLGWDQTIKARYKGNIRVFDIEISGKHYKTNSSNIISEYNEDGVFNSGSRIFKAFDVKDRAKKNPLIIKDHWFMEFYNSEDDIQKMILEDIVDPDEREIFKRSTLTVVASGRVQIQGQDDHTRDTILHGLSPTQAYQIIPTNDSKGDQTVYNLRNDWIYWAYYFIDIITESHSVEALRVIHKAGWVHRDLSVGNLYLYIDPDTGEKRGIIGDFEYSKRAGSGEKGDSKTGTEGFMASEVILIRYCFLPPWSILDSHFNERQKRALEEAIKNSTPPKSNTIIKESVLSPRKSFSTPPRNSPILSERNSTPKKDNSSGSGNTKDNSENHLTPSKFTSTPDQISSSVIEGSPGLIGHSDPPSPRRKPLFYFTYIHDLESIWWIIIWVLIEYRRAGFDESTEDYESEIAQRKKYITELFSLRRDLMERSDLLVDGWKLMGHMEVVQDSFKGLVQVASIFREKLASTYKEEEWKVDFPIKLKDGGLLHQYILEAFRTSTIEYFDVVHINDRYTIVSKKPGSSKRSINEDNEEERPSKRARNGKNGMDTTGAELGIDTNVPRRLTRSMTAKVVAVTTKINVNENRRVTRSMAKNLQESSSGGTKKYVDTSRGQMIRKTGLRNRSRNGNTRKNR</sequence>
<feature type="compositionally biased region" description="Polar residues" evidence="1">
    <location>
        <begin position="1"/>
        <end position="24"/>
    </location>
</feature>
<feature type="domain" description="Fungal-type protein kinase" evidence="2">
    <location>
        <begin position="1190"/>
        <end position="1401"/>
    </location>
</feature>
<feature type="region of interest" description="Disordered" evidence="1">
    <location>
        <begin position="1529"/>
        <end position="1569"/>
    </location>
</feature>
<dbReference type="EMBL" id="NBII01000007">
    <property type="protein sequence ID" value="PAV16903.1"/>
    <property type="molecule type" value="Genomic_DNA"/>
</dbReference>
<dbReference type="OrthoDB" id="5584477at2759"/>
<proteinExistence type="predicted"/>
<feature type="region of interest" description="Disordered" evidence="1">
    <location>
        <begin position="79"/>
        <end position="103"/>
    </location>
</feature>
<reference evidence="3 4" key="1">
    <citation type="journal article" date="2017" name="Mol. Ecol.">
        <title>Comparative and population genomic landscape of Phellinus noxius: A hypervariable fungus causing root rot in trees.</title>
        <authorList>
            <person name="Chung C.L."/>
            <person name="Lee T.J."/>
            <person name="Akiba M."/>
            <person name="Lee H.H."/>
            <person name="Kuo T.H."/>
            <person name="Liu D."/>
            <person name="Ke H.M."/>
            <person name="Yokoi T."/>
            <person name="Roa M.B."/>
            <person name="Lu M.J."/>
            <person name="Chang Y.Y."/>
            <person name="Ann P.J."/>
            <person name="Tsai J.N."/>
            <person name="Chen C.Y."/>
            <person name="Tzean S.S."/>
            <person name="Ota Y."/>
            <person name="Hattori T."/>
            <person name="Sahashi N."/>
            <person name="Liou R.F."/>
            <person name="Kikuchi T."/>
            <person name="Tsai I.J."/>
        </authorList>
    </citation>
    <scope>NUCLEOTIDE SEQUENCE [LARGE SCALE GENOMIC DNA]</scope>
    <source>
        <strain evidence="3 4">FFPRI411160</strain>
    </source>
</reference>
<feature type="compositionally biased region" description="Polar residues" evidence="1">
    <location>
        <begin position="1307"/>
        <end position="1323"/>
    </location>
</feature>
<evidence type="ECO:0000259" key="2">
    <source>
        <dbReference type="Pfam" id="PF17667"/>
    </source>
</evidence>
<dbReference type="Proteomes" id="UP000217199">
    <property type="component" value="Unassembled WGS sequence"/>
</dbReference>
<dbReference type="PANTHER" id="PTHR38248">
    <property type="entry name" value="FUNK1 6"/>
    <property type="match status" value="1"/>
</dbReference>
<dbReference type="SUPFAM" id="SSF56112">
    <property type="entry name" value="Protein kinase-like (PK-like)"/>
    <property type="match status" value="2"/>
</dbReference>